<name>A0AAP0PRW8_9MAGN</name>
<dbReference type="EMBL" id="JBBNAE010000001">
    <property type="protein sequence ID" value="KAK9154358.1"/>
    <property type="molecule type" value="Genomic_DNA"/>
</dbReference>
<keyword evidence="2" id="KW-1185">Reference proteome</keyword>
<comment type="caution">
    <text evidence="1">The sequence shown here is derived from an EMBL/GenBank/DDBJ whole genome shotgun (WGS) entry which is preliminary data.</text>
</comment>
<evidence type="ECO:0000313" key="2">
    <source>
        <dbReference type="Proteomes" id="UP001417504"/>
    </source>
</evidence>
<dbReference type="AlphaFoldDB" id="A0AAP0PRW8"/>
<gene>
    <name evidence="1" type="ORF">Sjap_001838</name>
</gene>
<accession>A0AAP0PRW8</accession>
<organism evidence="1 2">
    <name type="scientific">Stephania japonica</name>
    <dbReference type="NCBI Taxonomy" id="461633"/>
    <lineage>
        <taxon>Eukaryota</taxon>
        <taxon>Viridiplantae</taxon>
        <taxon>Streptophyta</taxon>
        <taxon>Embryophyta</taxon>
        <taxon>Tracheophyta</taxon>
        <taxon>Spermatophyta</taxon>
        <taxon>Magnoliopsida</taxon>
        <taxon>Ranunculales</taxon>
        <taxon>Menispermaceae</taxon>
        <taxon>Menispermoideae</taxon>
        <taxon>Cissampelideae</taxon>
        <taxon>Stephania</taxon>
    </lineage>
</organism>
<sequence length="75" mass="8187">MAIIEDEIMDVDASEDVRGSRNEDGARSDRVCGLGHSGRVDGIGHNKAPGPQYTFWIAGSHPFDYLGVYIHANEL</sequence>
<dbReference type="Proteomes" id="UP001417504">
    <property type="component" value="Unassembled WGS sequence"/>
</dbReference>
<reference evidence="1 2" key="1">
    <citation type="submission" date="2024-01" db="EMBL/GenBank/DDBJ databases">
        <title>Genome assemblies of Stephania.</title>
        <authorList>
            <person name="Yang L."/>
        </authorList>
    </citation>
    <scope>NUCLEOTIDE SEQUENCE [LARGE SCALE GENOMIC DNA]</scope>
    <source>
        <strain evidence="1">QJT</strain>
        <tissue evidence="1">Leaf</tissue>
    </source>
</reference>
<evidence type="ECO:0000313" key="1">
    <source>
        <dbReference type="EMBL" id="KAK9154358.1"/>
    </source>
</evidence>
<protein>
    <submittedName>
        <fullName evidence="1">Uncharacterized protein</fullName>
    </submittedName>
</protein>
<proteinExistence type="predicted"/>